<keyword evidence="6" id="KW-0539">Nucleus</keyword>
<feature type="domain" description="HTH myb-type" evidence="10">
    <location>
        <begin position="27"/>
        <end position="79"/>
    </location>
</feature>
<evidence type="ECO:0000256" key="2">
    <source>
        <dbReference type="ARBA" id="ARBA00022737"/>
    </source>
</evidence>
<keyword evidence="12" id="KW-1185">Reference proteome</keyword>
<keyword evidence="7" id="KW-0175">Coiled coil</keyword>
<dbReference type="SUPFAM" id="SSF46689">
    <property type="entry name" value="Homeodomain-like"/>
    <property type="match status" value="1"/>
</dbReference>
<keyword evidence="4" id="KW-0238">DNA-binding</keyword>
<comment type="subcellular location">
    <subcellularLocation>
        <location evidence="1">Nucleus</location>
    </subcellularLocation>
</comment>
<sequence length="768" mass="86524">MEMEESYEGGDEKGRESETQTSVVVYKKGAWSKEEDEKLRRAVDKYGLRNWVAIEKYSGLGRPAKNCRLRWLNYLRPNLKKYPFTQEEEELIFELHSKYGNSWSRIASKLPGRSDNEIKNLWHKRAKKLHKHHLPIYPSTAPTPPQHNQNHKNDEAINNNAENNYFPNNNHNHISTFYSQPSAPSTPNPNATSSRHDMSIHSPSQFAISTPQSHFHNIPQSPSNILKVDQTTQNFLISPHQTTHSNTSHQIQTSLNNDFMIIRNPPILSAPQSSLRRFSRTNSKISHSTPNIISSAMESPRSPLKLNLSPTVQTTSSLPTFQHQSPNAAPISPLKLRLSIPIPSESFFQSNSTTAHFNNNVPQQMKREAPSIQEEPDCSLEIMEELKEAQAKVKFLKNKLKLKRILNQKNQPKGSPEAASESPLDVNSTDSTTKACTLHMTSSKKIKTTLINIPRNKGNNTITSASEESTETETKPSSEVPPKNCSSFTLNEIFKGESHSIDLFNHLTAQNTKITPDECSTMVTLYSQSSTLLQQDAIQGDLFDQRSSHFHPDDDQYFGYSFGQEIANGFERKLVKDGSMDDNMGIKSTFCELMNNQYPESELLDSCSLVSNPIMEQEYFSVEQFSGENSGLCKREAMFGNPLPAANLIDNLVDSVNQVGPTKQGQQSFMQGLLVDNLWEDENFSTSRYQESKNGNNDVAGEVEEEQGHMNTMSDELSSLLEFFPSSSQTLDWYNMGNAVLDTKASGELENLQMPSNSHQQLTIADYF</sequence>
<dbReference type="AlphaFoldDB" id="A0A5A7RAX0"/>
<feature type="domain" description="Myb-like" evidence="9">
    <location>
        <begin position="76"/>
        <end position="126"/>
    </location>
</feature>
<dbReference type="PROSITE" id="PS51294">
    <property type="entry name" value="HTH_MYB"/>
    <property type="match status" value="2"/>
</dbReference>
<dbReference type="PROSITE" id="PS50090">
    <property type="entry name" value="MYB_LIKE"/>
    <property type="match status" value="2"/>
</dbReference>
<feature type="coiled-coil region" evidence="7">
    <location>
        <begin position="379"/>
        <end position="406"/>
    </location>
</feature>
<dbReference type="InterPro" id="IPR009057">
    <property type="entry name" value="Homeodomain-like_sf"/>
</dbReference>
<dbReference type="InterPro" id="IPR001005">
    <property type="entry name" value="SANT/Myb"/>
</dbReference>
<dbReference type="Pfam" id="PF00249">
    <property type="entry name" value="Myb_DNA-binding"/>
    <property type="match status" value="2"/>
</dbReference>
<evidence type="ECO:0000313" key="12">
    <source>
        <dbReference type="Proteomes" id="UP000325081"/>
    </source>
</evidence>
<evidence type="ECO:0000256" key="1">
    <source>
        <dbReference type="ARBA" id="ARBA00004123"/>
    </source>
</evidence>
<evidence type="ECO:0000313" key="11">
    <source>
        <dbReference type="EMBL" id="GER54893.1"/>
    </source>
</evidence>
<evidence type="ECO:0000259" key="10">
    <source>
        <dbReference type="PROSITE" id="PS51294"/>
    </source>
</evidence>
<evidence type="ECO:0000256" key="4">
    <source>
        <dbReference type="ARBA" id="ARBA00023125"/>
    </source>
</evidence>
<dbReference type="CDD" id="cd00167">
    <property type="entry name" value="SANT"/>
    <property type="match status" value="2"/>
</dbReference>
<dbReference type="InterPro" id="IPR017930">
    <property type="entry name" value="Myb_dom"/>
</dbReference>
<name>A0A5A7RAX0_STRAF</name>
<keyword evidence="2" id="KW-0677">Repeat</keyword>
<feature type="region of interest" description="Disordered" evidence="8">
    <location>
        <begin position="454"/>
        <end position="483"/>
    </location>
</feature>
<feature type="compositionally biased region" description="Low complexity" evidence="8">
    <location>
        <begin position="156"/>
        <end position="174"/>
    </location>
</feature>
<dbReference type="Gene3D" id="1.10.10.60">
    <property type="entry name" value="Homeodomain-like"/>
    <property type="match status" value="2"/>
</dbReference>
<dbReference type="SMART" id="SM00717">
    <property type="entry name" value="SANT"/>
    <property type="match status" value="2"/>
</dbReference>
<proteinExistence type="predicted"/>
<dbReference type="PANTHER" id="PTHR47995">
    <property type="entry name" value="TRANSCRIPTION FACTOR MYB33-RELATED"/>
    <property type="match status" value="1"/>
</dbReference>
<comment type="caution">
    <text evidence="11">The sequence shown here is derived from an EMBL/GenBank/DDBJ whole genome shotgun (WGS) entry which is preliminary data.</text>
</comment>
<evidence type="ECO:0000256" key="8">
    <source>
        <dbReference type="SAM" id="MobiDB-lite"/>
    </source>
</evidence>
<dbReference type="OrthoDB" id="2143914at2759"/>
<dbReference type="EMBL" id="BKCP01011625">
    <property type="protein sequence ID" value="GER54893.1"/>
    <property type="molecule type" value="Genomic_DNA"/>
</dbReference>
<evidence type="ECO:0000256" key="3">
    <source>
        <dbReference type="ARBA" id="ARBA00023015"/>
    </source>
</evidence>
<feature type="domain" description="Myb-like" evidence="9">
    <location>
        <begin position="27"/>
        <end position="75"/>
    </location>
</feature>
<evidence type="ECO:0000256" key="6">
    <source>
        <dbReference type="ARBA" id="ARBA00023242"/>
    </source>
</evidence>
<feature type="domain" description="HTH myb-type" evidence="10">
    <location>
        <begin position="80"/>
        <end position="130"/>
    </location>
</feature>
<keyword evidence="3" id="KW-0805">Transcription regulation</keyword>
<reference evidence="12" key="1">
    <citation type="journal article" date="2019" name="Curr. Biol.">
        <title>Genome Sequence of Striga asiatica Provides Insight into the Evolution of Plant Parasitism.</title>
        <authorList>
            <person name="Yoshida S."/>
            <person name="Kim S."/>
            <person name="Wafula E.K."/>
            <person name="Tanskanen J."/>
            <person name="Kim Y.M."/>
            <person name="Honaas L."/>
            <person name="Yang Z."/>
            <person name="Spallek T."/>
            <person name="Conn C.E."/>
            <person name="Ichihashi Y."/>
            <person name="Cheong K."/>
            <person name="Cui S."/>
            <person name="Der J.P."/>
            <person name="Gundlach H."/>
            <person name="Jiao Y."/>
            <person name="Hori C."/>
            <person name="Ishida J.K."/>
            <person name="Kasahara H."/>
            <person name="Kiba T."/>
            <person name="Kim M.S."/>
            <person name="Koo N."/>
            <person name="Laohavisit A."/>
            <person name="Lee Y.H."/>
            <person name="Lumba S."/>
            <person name="McCourt P."/>
            <person name="Mortimer J.C."/>
            <person name="Mutuku J.M."/>
            <person name="Nomura T."/>
            <person name="Sasaki-Sekimoto Y."/>
            <person name="Seto Y."/>
            <person name="Wang Y."/>
            <person name="Wakatake T."/>
            <person name="Sakakibara H."/>
            <person name="Demura T."/>
            <person name="Yamaguchi S."/>
            <person name="Yoneyama K."/>
            <person name="Manabe R.I."/>
            <person name="Nelson D.C."/>
            <person name="Schulman A.H."/>
            <person name="Timko M.P."/>
            <person name="dePamphilis C.W."/>
            <person name="Choi D."/>
            <person name="Shirasu K."/>
        </authorList>
    </citation>
    <scope>NUCLEOTIDE SEQUENCE [LARGE SCALE GENOMIC DNA]</scope>
    <source>
        <strain evidence="12">cv. UVA1</strain>
    </source>
</reference>
<organism evidence="11 12">
    <name type="scientific">Striga asiatica</name>
    <name type="common">Asiatic witchweed</name>
    <name type="synonym">Buchnera asiatica</name>
    <dbReference type="NCBI Taxonomy" id="4170"/>
    <lineage>
        <taxon>Eukaryota</taxon>
        <taxon>Viridiplantae</taxon>
        <taxon>Streptophyta</taxon>
        <taxon>Embryophyta</taxon>
        <taxon>Tracheophyta</taxon>
        <taxon>Spermatophyta</taxon>
        <taxon>Magnoliopsida</taxon>
        <taxon>eudicotyledons</taxon>
        <taxon>Gunneridae</taxon>
        <taxon>Pentapetalae</taxon>
        <taxon>asterids</taxon>
        <taxon>lamiids</taxon>
        <taxon>Lamiales</taxon>
        <taxon>Orobanchaceae</taxon>
        <taxon>Buchnereae</taxon>
        <taxon>Striga</taxon>
    </lineage>
</organism>
<feature type="region of interest" description="Disordered" evidence="8">
    <location>
        <begin position="1"/>
        <end position="21"/>
    </location>
</feature>
<evidence type="ECO:0000256" key="7">
    <source>
        <dbReference type="SAM" id="Coils"/>
    </source>
</evidence>
<feature type="region of interest" description="Disordered" evidence="8">
    <location>
        <begin position="407"/>
        <end position="432"/>
    </location>
</feature>
<evidence type="ECO:0000259" key="9">
    <source>
        <dbReference type="PROSITE" id="PS50090"/>
    </source>
</evidence>
<accession>A0A5A7RAX0</accession>
<dbReference type="GO" id="GO:0003677">
    <property type="term" value="F:DNA binding"/>
    <property type="evidence" value="ECO:0007669"/>
    <property type="project" value="UniProtKB-KW"/>
</dbReference>
<dbReference type="PANTHER" id="PTHR47995:SF18">
    <property type="entry name" value="TRANSCRIPTION FACTOR MYB65"/>
    <property type="match status" value="1"/>
</dbReference>
<dbReference type="GO" id="GO:0005634">
    <property type="term" value="C:nucleus"/>
    <property type="evidence" value="ECO:0007669"/>
    <property type="project" value="UniProtKB-SubCell"/>
</dbReference>
<feature type="region of interest" description="Disordered" evidence="8">
    <location>
        <begin position="139"/>
        <end position="199"/>
    </location>
</feature>
<gene>
    <name evidence="11" type="ORF">STAS_32524</name>
</gene>
<evidence type="ECO:0000256" key="5">
    <source>
        <dbReference type="ARBA" id="ARBA00023163"/>
    </source>
</evidence>
<protein>
    <submittedName>
        <fullName evidence="11">Myb domain protein 97</fullName>
    </submittedName>
</protein>
<keyword evidence="5" id="KW-0804">Transcription</keyword>
<feature type="compositionally biased region" description="Polar residues" evidence="8">
    <location>
        <begin position="175"/>
        <end position="193"/>
    </location>
</feature>
<dbReference type="Proteomes" id="UP000325081">
    <property type="component" value="Unassembled WGS sequence"/>
</dbReference>